<evidence type="ECO:0000313" key="2">
    <source>
        <dbReference type="Proteomes" id="UP001348397"/>
    </source>
</evidence>
<dbReference type="EMBL" id="JAYLAA010000037">
    <property type="protein sequence ID" value="MEC3875924.1"/>
    <property type="molecule type" value="Genomic_DNA"/>
</dbReference>
<reference evidence="1 2" key="1">
    <citation type="submission" date="2024-01" db="EMBL/GenBank/DDBJ databases">
        <title>Chryseobacterium sp. T9W2-O.</title>
        <authorList>
            <person name="Maltman C."/>
        </authorList>
    </citation>
    <scope>NUCLEOTIDE SEQUENCE [LARGE SCALE GENOMIC DNA]</scope>
    <source>
        <strain evidence="1 2">T9W2-O</strain>
    </source>
</reference>
<dbReference type="RefSeq" id="WP_326320725.1">
    <property type="nucleotide sequence ID" value="NZ_JAYLAA010000037.1"/>
</dbReference>
<name>A0ABU6HT88_9FLAO</name>
<gene>
    <name evidence="1" type="ORF">SOP96_09395</name>
</gene>
<dbReference type="Proteomes" id="UP001348397">
    <property type="component" value="Unassembled WGS sequence"/>
</dbReference>
<proteinExistence type="predicted"/>
<protein>
    <submittedName>
        <fullName evidence="1">Uncharacterized protein</fullName>
    </submittedName>
</protein>
<evidence type="ECO:0000313" key="1">
    <source>
        <dbReference type="EMBL" id="MEC3875924.1"/>
    </source>
</evidence>
<comment type="caution">
    <text evidence="1">The sequence shown here is derived from an EMBL/GenBank/DDBJ whole genome shotgun (WGS) entry which is preliminary data.</text>
</comment>
<organism evidence="1 2">
    <name type="scientific">Chryseobacterium salviniae</name>
    <dbReference type="NCBI Taxonomy" id="3101750"/>
    <lineage>
        <taxon>Bacteria</taxon>
        <taxon>Pseudomonadati</taxon>
        <taxon>Bacteroidota</taxon>
        <taxon>Flavobacteriia</taxon>
        <taxon>Flavobacteriales</taxon>
        <taxon>Weeksellaceae</taxon>
        <taxon>Chryseobacterium group</taxon>
        <taxon>Chryseobacterium</taxon>
    </lineage>
</organism>
<accession>A0ABU6HT88</accession>
<sequence>MADLTTIFSWFETGDIPTQEQFRETFSSFRHKDALLNIAEVSGLENALNNKLGASHSTDVNAHNTVLAKLDASNLNYDNIQAWRNALDVESIPNNVGLVDDGLSTEVFNKDQIRDMVMMIADYVQGGKIRADKIEALGLTELIIATQTSLASFMANNANYQYEKNDIIAIADISGNYSLYIYKGGSKTTAENYIPTGLTNITIAMVQGLQAALDAKIDKPTAAGNYVARFASGSVTWRAINPASNYLTFWNGADFTGSSLFFDGTRYGIGTTTPSEMLHLTGRARVQAVVLNDNPETLPQQLTYNAKRFFGSDDTGIKRPLMFSDNADFLALANSLTEAQKTTWKTVMNGGGSTGTMSVAIITPPVVDKQDKNYWLTLKGANLSLSPANFSVQIVDSTGTNVVATIPNSQVQLYTNGIDLTFYYNFKDLPIGQYRIRLNNGVATMTTGAAVVINVVSTLSTQDLSSTTWNIKTFNDFVSPLNTASGSSFGLSVDANVKALASDSTFIVSALSSSVIPANTNFYLECSITIATAQGGSDTTGGNVYFGITGVASNNILSLLPFLFYRGRNYGSWQSNNGYRYPFTDFYVNSTYATVYSSNAGFGMQTQQLTNKIIIQRIQNAYTILFINTTANVVTTLNATGSTDALRLVAQLQNHAYDSKISGNIETLYLF</sequence>
<keyword evidence="2" id="KW-1185">Reference proteome</keyword>